<accession>A0ABQ5MF33</accession>
<evidence type="ECO:0000313" key="2">
    <source>
        <dbReference type="EMBL" id="GLB48013.1"/>
    </source>
</evidence>
<organism evidence="2 3">
    <name type="scientific">Neptunitalea lumnitzerae</name>
    <dbReference type="NCBI Taxonomy" id="2965509"/>
    <lineage>
        <taxon>Bacteria</taxon>
        <taxon>Pseudomonadati</taxon>
        <taxon>Bacteroidota</taxon>
        <taxon>Flavobacteriia</taxon>
        <taxon>Flavobacteriales</taxon>
        <taxon>Flavobacteriaceae</taxon>
        <taxon>Neptunitalea</taxon>
    </lineage>
</organism>
<evidence type="ECO:0000313" key="3">
    <source>
        <dbReference type="Proteomes" id="UP001143543"/>
    </source>
</evidence>
<feature type="domain" description="DinB-like" evidence="1">
    <location>
        <begin position="14"/>
        <end position="145"/>
    </location>
</feature>
<sequence>MEFTFKNTENNRIIFIKFLEELSLKELNTIPSGYNNNVFWNIAHAMVTSQLLCYKLSGLPFTIDAAWVEAYKKGTKPEKEVTKEDVDTLKELLTSTLKQLKADYDAGKFNGFQTYTVSTNNSTLNSVEDALEFNEYHEGMHLGYILAQRKAL</sequence>
<reference evidence="2" key="1">
    <citation type="submission" date="2022-07" db="EMBL/GenBank/DDBJ databases">
        <title>Taxonomy of Novel Oxalotrophic and Methylotrophic Bacteria.</title>
        <authorList>
            <person name="Sahin N."/>
            <person name="Tani A."/>
        </authorList>
    </citation>
    <scope>NUCLEOTIDE SEQUENCE</scope>
    <source>
        <strain evidence="2">Y10</strain>
    </source>
</reference>
<protein>
    <recommendedName>
        <fullName evidence="1">DinB-like domain-containing protein</fullName>
    </recommendedName>
</protein>
<name>A0ABQ5MF33_9FLAO</name>
<comment type="caution">
    <text evidence="2">The sequence shown here is derived from an EMBL/GenBank/DDBJ whole genome shotgun (WGS) entry which is preliminary data.</text>
</comment>
<dbReference type="Pfam" id="PF12867">
    <property type="entry name" value="DinB_2"/>
    <property type="match status" value="1"/>
</dbReference>
<dbReference type="Proteomes" id="UP001143543">
    <property type="component" value="Unassembled WGS sequence"/>
</dbReference>
<dbReference type="InterPro" id="IPR024775">
    <property type="entry name" value="DinB-like"/>
</dbReference>
<gene>
    <name evidence="2" type="ORF">Y10_03810</name>
</gene>
<dbReference type="Gene3D" id="1.20.120.450">
    <property type="entry name" value="dinb family like domain"/>
    <property type="match status" value="1"/>
</dbReference>
<keyword evidence="3" id="KW-1185">Reference proteome</keyword>
<dbReference type="EMBL" id="BRVO01000001">
    <property type="protein sequence ID" value="GLB48013.1"/>
    <property type="molecule type" value="Genomic_DNA"/>
</dbReference>
<dbReference type="RefSeq" id="WP_281763672.1">
    <property type="nucleotide sequence ID" value="NZ_BRVO01000001.1"/>
</dbReference>
<proteinExistence type="predicted"/>
<dbReference type="SUPFAM" id="SSF109854">
    <property type="entry name" value="DinB/YfiT-like putative metalloenzymes"/>
    <property type="match status" value="1"/>
</dbReference>
<evidence type="ECO:0000259" key="1">
    <source>
        <dbReference type="Pfam" id="PF12867"/>
    </source>
</evidence>
<dbReference type="InterPro" id="IPR034660">
    <property type="entry name" value="DinB/YfiT-like"/>
</dbReference>